<dbReference type="AlphaFoldDB" id="A0A6J6BTH6"/>
<feature type="domain" description="YbaK/aminoacyl-tRNA synthetase-associated" evidence="1">
    <location>
        <begin position="36"/>
        <end position="152"/>
    </location>
</feature>
<dbReference type="InterPro" id="IPR007214">
    <property type="entry name" value="YbaK/aa-tRNA-synth-assoc-dom"/>
</dbReference>
<dbReference type="Gene3D" id="3.90.960.10">
    <property type="entry name" value="YbaK/aminoacyl-tRNA synthetase-associated domain"/>
    <property type="match status" value="1"/>
</dbReference>
<dbReference type="SUPFAM" id="SSF55826">
    <property type="entry name" value="YbaK/ProRS associated domain"/>
    <property type="match status" value="1"/>
</dbReference>
<evidence type="ECO:0000259" key="1">
    <source>
        <dbReference type="Pfam" id="PF04073"/>
    </source>
</evidence>
<dbReference type="CDD" id="cd04333">
    <property type="entry name" value="ProX_deacylase"/>
    <property type="match status" value="1"/>
</dbReference>
<dbReference type="PANTHER" id="PTHR30411">
    <property type="entry name" value="CYTOPLASMIC PROTEIN"/>
    <property type="match status" value="1"/>
</dbReference>
<dbReference type="GO" id="GO:0002161">
    <property type="term" value="F:aminoacyl-tRNA deacylase activity"/>
    <property type="evidence" value="ECO:0007669"/>
    <property type="project" value="InterPro"/>
</dbReference>
<dbReference type="Pfam" id="PF04073">
    <property type="entry name" value="tRNA_edit"/>
    <property type="match status" value="1"/>
</dbReference>
<dbReference type="PANTHER" id="PTHR30411:SF1">
    <property type="entry name" value="CYTOPLASMIC PROTEIN"/>
    <property type="match status" value="1"/>
</dbReference>
<organism evidence="2">
    <name type="scientific">freshwater metagenome</name>
    <dbReference type="NCBI Taxonomy" id="449393"/>
    <lineage>
        <taxon>unclassified sequences</taxon>
        <taxon>metagenomes</taxon>
        <taxon>ecological metagenomes</taxon>
    </lineage>
</organism>
<evidence type="ECO:0000313" key="2">
    <source>
        <dbReference type="EMBL" id="CAB4541448.1"/>
    </source>
</evidence>
<sequence length="168" mass="17904">MGWKNIENPHPNGVRVQDALRALGVETDIVETLESSPTAARAAEQLDIEIGQVCNSLVFNADGLPLLILASGGHKVDTERVATHIGATSIHRPDADFVREHTSQPIGGVAPVGHPTPLRTIVDTALGNWDVVWAAGGHPHYVYPTSFEELVRITGGEPLDVGVRDVTA</sequence>
<protein>
    <submittedName>
        <fullName evidence="2">Unannotated protein</fullName>
    </submittedName>
</protein>
<name>A0A6J6BTH6_9ZZZZ</name>
<proteinExistence type="predicted"/>
<reference evidence="2" key="1">
    <citation type="submission" date="2020-05" db="EMBL/GenBank/DDBJ databases">
        <authorList>
            <person name="Chiriac C."/>
            <person name="Salcher M."/>
            <person name="Ghai R."/>
            <person name="Kavagutti S V."/>
        </authorList>
    </citation>
    <scope>NUCLEOTIDE SEQUENCE</scope>
</reference>
<gene>
    <name evidence="2" type="ORF">UFOPK1413_00755</name>
</gene>
<dbReference type="EMBL" id="CAEZSG010000116">
    <property type="protein sequence ID" value="CAB4541448.1"/>
    <property type="molecule type" value="Genomic_DNA"/>
</dbReference>
<dbReference type="InterPro" id="IPR036754">
    <property type="entry name" value="YbaK/aa-tRNA-synt-asso_dom_sf"/>
</dbReference>
<accession>A0A6J6BTH6</accession>